<gene>
    <name evidence="5" type="ORF">P0082_05840</name>
</gene>
<dbReference type="GO" id="GO:0016787">
    <property type="term" value="F:hydrolase activity"/>
    <property type="evidence" value="ECO:0007669"/>
    <property type="project" value="UniProtKB-KW"/>
</dbReference>
<dbReference type="GO" id="GO:0004519">
    <property type="term" value="F:endonuclease activity"/>
    <property type="evidence" value="ECO:0007669"/>
    <property type="project" value="UniProtKB-KW"/>
</dbReference>
<evidence type="ECO:0000256" key="2">
    <source>
        <dbReference type="ARBA" id="ARBA00022747"/>
    </source>
</evidence>
<feature type="domain" description="Type I restriction modification DNA specificity" evidence="4">
    <location>
        <begin position="2"/>
        <end position="156"/>
    </location>
</feature>
<evidence type="ECO:0000313" key="5">
    <source>
        <dbReference type="EMBL" id="WGK70382.1"/>
    </source>
</evidence>
<dbReference type="InterPro" id="IPR044946">
    <property type="entry name" value="Restrct_endonuc_typeI_TRD_sf"/>
</dbReference>
<keyword evidence="6" id="KW-1185">Reference proteome</keyword>
<keyword evidence="3" id="KW-0238">DNA-binding</keyword>
<dbReference type="Gene3D" id="3.90.220.20">
    <property type="entry name" value="DNA methylase specificity domains"/>
    <property type="match status" value="2"/>
</dbReference>
<keyword evidence="2" id="KW-0680">Restriction system</keyword>
<keyword evidence="5" id="KW-0540">Nuclease</keyword>
<evidence type="ECO:0000313" key="6">
    <source>
        <dbReference type="Proteomes" id="UP001228690"/>
    </source>
</evidence>
<dbReference type="PANTHER" id="PTHR30408:SF13">
    <property type="entry name" value="TYPE I RESTRICTION ENZYME HINDI SPECIFICITY SUBUNIT"/>
    <property type="match status" value="1"/>
</dbReference>
<dbReference type="PANTHER" id="PTHR30408">
    <property type="entry name" value="TYPE-1 RESTRICTION ENZYME ECOKI SPECIFICITY PROTEIN"/>
    <property type="match status" value="1"/>
</dbReference>
<dbReference type="Proteomes" id="UP001228690">
    <property type="component" value="Chromosome"/>
</dbReference>
<evidence type="ECO:0000256" key="1">
    <source>
        <dbReference type="ARBA" id="ARBA00010923"/>
    </source>
</evidence>
<dbReference type="EC" id="3.1.21.-" evidence="5"/>
<dbReference type="EMBL" id="CP123443">
    <property type="protein sequence ID" value="WGK70382.1"/>
    <property type="molecule type" value="Genomic_DNA"/>
</dbReference>
<sequence>MPSEWHSSTWGEEISLEYGKSLKGYRESNGTIPVYGSNGAVGWTEKPLTDGPGVILGRKGAYRGVRYSKNPFFVIDTAYYVKPKTELDMQWLYYAIIHHKLGEIDDGSPIPSTTRAAVYVVGVEIPPLPEQKAIAHILGSLDDKIELNRRMNATLEGMAQALFQSWFVDFDPVIDNALAAGKEIPEEFKARAELRRKALADGNANREAAKDFPDSFTETKEMGWIPRGWGVKELRYLSSKISKGTTPRKADMDAALDEPTIPFIKVRDISDNGYLSESGLEVIPRSIHEKKLSRSRLYTGDVLFSIAGTIGRVALVPESLNDSNANQAVAFVRPDAPTPSLYLLEHLRGKFVQDRIHSRIVQAVQANVSLTELGDIPTIQPSFNIVEIWNELMVPNYSRIDQLKIQNQALTNLRDTLLPKLLSGELRVGEGCR</sequence>
<dbReference type="CDD" id="cd17267">
    <property type="entry name" value="RMtype1_S_EcoAO83I-TRD1-CR1_like"/>
    <property type="match status" value="1"/>
</dbReference>
<keyword evidence="5" id="KW-0255">Endonuclease</keyword>
<reference evidence="5 6" key="1">
    <citation type="submission" date="2023-04" db="EMBL/GenBank/DDBJ databases">
        <title>Spirochaete genome identified in red abalone sample constitutes a novel genus.</title>
        <authorList>
            <person name="Sharma S.P."/>
            <person name="Purcell C.M."/>
            <person name="Hyde J.R."/>
            <person name="Severin A.J."/>
        </authorList>
    </citation>
    <scope>NUCLEOTIDE SEQUENCE [LARGE SCALE GENOMIC DNA]</scope>
    <source>
        <strain evidence="5 6">SP-2023</strain>
    </source>
</reference>
<keyword evidence="5" id="KW-0378">Hydrolase</keyword>
<dbReference type="Pfam" id="PF01420">
    <property type="entry name" value="Methylase_S"/>
    <property type="match status" value="1"/>
</dbReference>
<organism evidence="5 6">
    <name type="scientific">Candidatus Haliotispira prima</name>
    <dbReference type="NCBI Taxonomy" id="3034016"/>
    <lineage>
        <taxon>Bacteria</taxon>
        <taxon>Pseudomonadati</taxon>
        <taxon>Spirochaetota</taxon>
        <taxon>Spirochaetia</taxon>
        <taxon>Spirochaetales</taxon>
        <taxon>Spirochaetaceae</taxon>
        <taxon>Candidatus Haliotispira</taxon>
    </lineage>
</organism>
<proteinExistence type="inferred from homology"/>
<comment type="similarity">
    <text evidence="1">Belongs to the type-I restriction system S methylase family.</text>
</comment>
<name>A0ABY8MK32_9SPIO</name>
<dbReference type="InterPro" id="IPR052021">
    <property type="entry name" value="Type-I_RS_S_subunit"/>
</dbReference>
<protein>
    <submittedName>
        <fullName evidence="5">Restriction endonuclease subunit S</fullName>
        <ecNumber evidence="5">3.1.21.-</ecNumber>
    </submittedName>
</protein>
<evidence type="ECO:0000256" key="3">
    <source>
        <dbReference type="ARBA" id="ARBA00023125"/>
    </source>
</evidence>
<dbReference type="SUPFAM" id="SSF116734">
    <property type="entry name" value="DNA methylase specificity domain"/>
    <property type="match status" value="2"/>
</dbReference>
<accession>A0ABY8MK32</accession>
<dbReference type="RefSeq" id="WP_326928593.1">
    <property type="nucleotide sequence ID" value="NZ_CP123443.1"/>
</dbReference>
<dbReference type="InterPro" id="IPR000055">
    <property type="entry name" value="Restrct_endonuc_typeI_TRD"/>
</dbReference>
<evidence type="ECO:0000259" key="4">
    <source>
        <dbReference type="Pfam" id="PF01420"/>
    </source>
</evidence>